<evidence type="ECO:0000313" key="4">
    <source>
        <dbReference type="Proteomes" id="UP000317998"/>
    </source>
</evidence>
<dbReference type="Pfam" id="PF12697">
    <property type="entry name" value="Abhydrolase_6"/>
    <property type="match status" value="1"/>
</dbReference>
<accession>A0A542YHS1</accession>
<dbReference type="SUPFAM" id="SSF53474">
    <property type="entry name" value="alpha/beta-Hydrolases"/>
    <property type="match status" value="1"/>
</dbReference>
<comment type="caution">
    <text evidence="3">The sequence shown here is derived from an EMBL/GenBank/DDBJ whole genome shotgun (WGS) entry which is preliminary data.</text>
</comment>
<organism evidence="3 4">
    <name type="scientific">Homoserinimonas aerilata</name>
    <dbReference type="NCBI Taxonomy" id="1162970"/>
    <lineage>
        <taxon>Bacteria</taxon>
        <taxon>Bacillati</taxon>
        <taxon>Actinomycetota</taxon>
        <taxon>Actinomycetes</taxon>
        <taxon>Micrococcales</taxon>
        <taxon>Microbacteriaceae</taxon>
        <taxon>Homoserinimonas</taxon>
    </lineage>
</organism>
<dbReference type="InterPro" id="IPR050266">
    <property type="entry name" value="AB_hydrolase_sf"/>
</dbReference>
<reference evidence="3 4" key="1">
    <citation type="submission" date="2019-06" db="EMBL/GenBank/DDBJ databases">
        <title>Sequencing the genomes of 1000 actinobacteria strains.</title>
        <authorList>
            <person name="Klenk H.-P."/>
        </authorList>
    </citation>
    <scope>NUCLEOTIDE SEQUENCE [LARGE SCALE GENOMIC DNA]</scope>
    <source>
        <strain evidence="3 4">DSM 26477</strain>
    </source>
</reference>
<proteinExistence type="predicted"/>
<keyword evidence="4" id="KW-1185">Reference proteome</keyword>
<evidence type="ECO:0000256" key="1">
    <source>
        <dbReference type="ARBA" id="ARBA00022801"/>
    </source>
</evidence>
<dbReference type="GO" id="GO:0016020">
    <property type="term" value="C:membrane"/>
    <property type="evidence" value="ECO:0007669"/>
    <property type="project" value="TreeGrafter"/>
</dbReference>
<dbReference type="Gene3D" id="3.40.50.1820">
    <property type="entry name" value="alpha/beta hydrolase"/>
    <property type="match status" value="1"/>
</dbReference>
<dbReference type="PANTHER" id="PTHR43798">
    <property type="entry name" value="MONOACYLGLYCEROL LIPASE"/>
    <property type="match status" value="1"/>
</dbReference>
<dbReference type="PANTHER" id="PTHR43798:SF31">
    <property type="entry name" value="AB HYDROLASE SUPERFAMILY PROTEIN YCLE"/>
    <property type="match status" value="1"/>
</dbReference>
<feature type="domain" description="AB hydrolase-1" evidence="2">
    <location>
        <begin position="3"/>
        <end position="202"/>
    </location>
</feature>
<protein>
    <submittedName>
        <fullName evidence="3">Pimeloyl-ACP methyl ester carboxylesterase</fullName>
    </submittedName>
</protein>
<dbReference type="InterPro" id="IPR029058">
    <property type="entry name" value="AB_hydrolase_fold"/>
</dbReference>
<evidence type="ECO:0000313" key="3">
    <source>
        <dbReference type="EMBL" id="TQL47571.1"/>
    </source>
</evidence>
<dbReference type="Proteomes" id="UP000317998">
    <property type="component" value="Unassembled WGS sequence"/>
</dbReference>
<dbReference type="EMBL" id="VFOM01000001">
    <property type="protein sequence ID" value="TQL47571.1"/>
    <property type="molecule type" value="Genomic_DNA"/>
</dbReference>
<name>A0A542YHS1_9MICO</name>
<sequence>MALHGWARSGADFSRVVDGLDAVAIHLPGFGITPEPTEAWGSEDYADDLADALAGLPPVIVVGHSFGGRVAVRLAAKHPELVRGLVLTGVPLLRLAAAPKASASYRAVRWLAKRGLVSPKALEAQRQKHGSADYKAARGVMRDVLVKAVSENYNDDLARIACPVRMVWGENDTAAPADAGLAASRLLADASFRTVPGAGHLLEGALVPALREELHTLIEQLGPNREAHA</sequence>
<gene>
    <name evidence="3" type="ORF">FB562_0636</name>
</gene>
<dbReference type="AlphaFoldDB" id="A0A542YHS1"/>
<dbReference type="GO" id="GO:0016787">
    <property type="term" value="F:hydrolase activity"/>
    <property type="evidence" value="ECO:0007669"/>
    <property type="project" value="UniProtKB-KW"/>
</dbReference>
<evidence type="ECO:0000259" key="2">
    <source>
        <dbReference type="Pfam" id="PF12697"/>
    </source>
</evidence>
<keyword evidence="1" id="KW-0378">Hydrolase</keyword>
<dbReference type="PRINTS" id="PR00111">
    <property type="entry name" value="ABHYDROLASE"/>
</dbReference>
<dbReference type="InterPro" id="IPR000073">
    <property type="entry name" value="AB_hydrolase_1"/>
</dbReference>